<name>A0ACC0JWT7_CHOFU</name>
<dbReference type="Proteomes" id="UP001064048">
    <property type="component" value="Chromosome 12"/>
</dbReference>
<evidence type="ECO:0000313" key="2">
    <source>
        <dbReference type="Proteomes" id="UP001064048"/>
    </source>
</evidence>
<evidence type="ECO:0000313" key="1">
    <source>
        <dbReference type="EMBL" id="KAI8428602.1"/>
    </source>
</evidence>
<keyword evidence="2" id="KW-1185">Reference proteome</keyword>
<sequence length="254" mass="29326">MGNKVSAEAGVDVKNISSNANPPPECPMHKKEENMTKTPVSECPVQHGNDINPYNMPISNRRLTNHLHFRFSVRCLPFLELCLMALPSSGCTQANRCSGMPCCVRGWRWKDEDIKPKDMEDIIKIHNANNEQAWLEVLSGKLCMQRSVVTLGLRVLEERQHNTVPEPKYDPGLGDYELPFDRHDWIVDRCGKDVRYIIDYYDGGEIDNKYQFALLDVRPALDSVENAWDRMKVMYMRYRYELLGNKEESTKLTN</sequence>
<proteinExistence type="predicted"/>
<dbReference type="EMBL" id="CM046112">
    <property type="protein sequence ID" value="KAI8428602.1"/>
    <property type="molecule type" value="Genomic_DNA"/>
</dbReference>
<comment type="caution">
    <text evidence="1">The sequence shown here is derived from an EMBL/GenBank/DDBJ whole genome shotgun (WGS) entry which is preliminary data.</text>
</comment>
<organism evidence="1 2">
    <name type="scientific">Choristoneura fumiferana</name>
    <name type="common">Spruce budworm moth</name>
    <name type="synonym">Archips fumiferana</name>
    <dbReference type="NCBI Taxonomy" id="7141"/>
    <lineage>
        <taxon>Eukaryota</taxon>
        <taxon>Metazoa</taxon>
        <taxon>Ecdysozoa</taxon>
        <taxon>Arthropoda</taxon>
        <taxon>Hexapoda</taxon>
        <taxon>Insecta</taxon>
        <taxon>Pterygota</taxon>
        <taxon>Neoptera</taxon>
        <taxon>Endopterygota</taxon>
        <taxon>Lepidoptera</taxon>
        <taxon>Glossata</taxon>
        <taxon>Ditrysia</taxon>
        <taxon>Tortricoidea</taxon>
        <taxon>Tortricidae</taxon>
        <taxon>Tortricinae</taxon>
        <taxon>Choristoneura</taxon>
    </lineage>
</organism>
<gene>
    <name evidence="1" type="ORF">MSG28_007340</name>
</gene>
<accession>A0ACC0JWT7</accession>
<protein>
    <submittedName>
        <fullName evidence="1">Uncharacterized protein</fullName>
    </submittedName>
</protein>
<reference evidence="1 2" key="1">
    <citation type="journal article" date="2022" name="Genome Biol. Evol.">
        <title>The Spruce Budworm Genome: Reconstructing the Evolutionary History of Antifreeze Proteins.</title>
        <authorList>
            <person name="Beliveau C."/>
            <person name="Gagne P."/>
            <person name="Picq S."/>
            <person name="Vernygora O."/>
            <person name="Keeling C.I."/>
            <person name="Pinkney K."/>
            <person name="Doucet D."/>
            <person name="Wen F."/>
            <person name="Johnston J.S."/>
            <person name="Maaroufi H."/>
            <person name="Boyle B."/>
            <person name="Laroche J."/>
            <person name="Dewar K."/>
            <person name="Juretic N."/>
            <person name="Blackburn G."/>
            <person name="Nisole A."/>
            <person name="Brunet B."/>
            <person name="Brandao M."/>
            <person name="Lumley L."/>
            <person name="Duan J."/>
            <person name="Quan G."/>
            <person name="Lucarotti C.J."/>
            <person name="Roe A.D."/>
            <person name="Sperling F.A.H."/>
            <person name="Levesque R.C."/>
            <person name="Cusson M."/>
        </authorList>
    </citation>
    <scope>NUCLEOTIDE SEQUENCE [LARGE SCALE GENOMIC DNA]</scope>
    <source>
        <strain evidence="1">Glfc:IPQL:Cfum</strain>
    </source>
</reference>